<dbReference type="Gene3D" id="3.60.130.10">
    <property type="entry name" value="Clavaminate synthase-like"/>
    <property type="match status" value="1"/>
</dbReference>
<evidence type="ECO:0000313" key="5">
    <source>
        <dbReference type="EMBL" id="GIH15539.1"/>
    </source>
</evidence>
<protein>
    <recommendedName>
        <fullName evidence="4">TauD/TfdA-like domain-containing protein</fullName>
    </recommendedName>
</protein>
<keyword evidence="6" id="KW-1185">Reference proteome</keyword>
<dbReference type="PANTHER" id="PTHR10696:SF21">
    <property type="entry name" value="TAUD_TFDA-LIKE DOMAIN-CONTAINING PROTEIN"/>
    <property type="match status" value="1"/>
</dbReference>
<feature type="domain" description="TauD/TfdA-like" evidence="4">
    <location>
        <begin position="28"/>
        <end position="310"/>
    </location>
</feature>
<gene>
    <name evidence="5" type="ORF">Raf01_37110</name>
</gene>
<keyword evidence="3" id="KW-0408">Iron</keyword>
<organism evidence="5 6">
    <name type="scientific">Rugosimonospora africana</name>
    <dbReference type="NCBI Taxonomy" id="556532"/>
    <lineage>
        <taxon>Bacteria</taxon>
        <taxon>Bacillati</taxon>
        <taxon>Actinomycetota</taxon>
        <taxon>Actinomycetes</taxon>
        <taxon>Micromonosporales</taxon>
        <taxon>Micromonosporaceae</taxon>
        <taxon>Rugosimonospora</taxon>
    </lineage>
</organism>
<name>A0A8J3QRI2_9ACTN</name>
<dbReference type="RefSeq" id="WP_203919151.1">
    <property type="nucleotide sequence ID" value="NZ_BONZ01000034.1"/>
</dbReference>
<dbReference type="AlphaFoldDB" id="A0A8J3QRI2"/>
<dbReference type="Pfam" id="PF02668">
    <property type="entry name" value="TauD"/>
    <property type="match status" value="1"/>
</dbReference>
<reference evidence="5" key="1">
    <citation type="submission" date="2021-01" db="EMBL/GenBank/DDBJ databases">
        <title>Whole genome shotgun sequence of Rugosimonospora africana NBRC 104875.</title>
        <authorList>
            <person name="Komaki H."/>
            <person name="Tamura T."/>
        </authorList>
    </citation>
    <scope>NUCLEOTIDE SEQUENCE</scope>
    <source>
        <strain evidence="5">NBRC 104875</strain>
    </source>
</reference>
<dbReference type="SUPFAM" id="SSF51197">
    <property type="entry name" value="Clavaminate synthase-like"/>
    <property type="match status" value="1"/>
</dbReference>
<evidence type="ECO:0000256" key="1">
    <source>
        <dbReference type="ARBA" id="ARBA00001954"/>
    </source>
</evidence>
<proteinExistence type="predicted"/>
<dbReference type="PANTHER" id="PTHR10696">
    <property type="entry name" value="GAMMA-BUTYROBETAINE HYDROXYLASE-RELATED"/>
    <property type="match status" value="1"/>
</dbReference>
<evidence type="ECO:0000313" key="6">
    <source>
        <dbReference type="Proteomes" id="UP000642748"/>
    </source>
</evidence>
<dbReference type="InterPro" id="IPR042098">
    <property type="entry name" value="TauD-like_sf"/>
</dbReference>
<dbReference type="InterPro" id="IPR003819">
    <property type="entry name" value="TauD/TfdA-like"/>
</dbReference>
<evidence type="ECO:0000259" key="4">
    <source>
        <dbReference type="Pfam" id="PF02668"/>
    </source>
</evidence>
<comment type="cofactor">
    <cofactor evidence="1">
        <name>Fe(2+)</name>
        <dbReference type="ChEBI" id="CHEBI:29033"/>
    </cofactor>
</comment>
<dbReference type="InterPro" id="IPR050411">
    <property type="entry name" value="AlphaKG_dependent_hydroxylases"/>
</dbReference>
<comment type="caution">
    <text evidence="5">The sequence shown here is derived from an EMBL/GenBank/DDBJ whole genome shotgun (WGS) entry which is preliminary data.</text>
</comment>
<dbReference type="EMBL" id="BONZ01000034">
    <property type="protein sequence ID" value="GIH15539.1"/>
    <property type="molecule type" value="Genomic_DNA"/>
</dbReference>
<evidence type="ECO:0000256" key="3">
    <source>
        <dbReference type="ARBA" id="ARBA00023004"/>
    </source>
</evidence>
<dbReference type="Proteomes" id="UP000642748">
    <property type="component" value="Unassembled WGS sequence"/>
</dbReference>
<keyword evidence="2" id="KW-0560">Oxidoreductase</keyword>
<dbReference type="GO" id="GO:0016491">
    <property type="term" value="F:oxidoreductase activity"/>
    <property type="evidence" value="ECO:0007669"/>
    <property type="project" value="UniProtKB-KW"/>
</dbReference>
<sequence length="313" mass="35113">MTEAADWKPMVVQPDEVEVEPSARGLDQWLDSVKDLEVLLVENKALVFRGFGVTADELEQVHERILPNKLPYVHGNSPRTKVGQNVYTSTEYRADLSISLHNELSYSNRWPSRLAFYCLEAPATGGATPITDGRRWLKSLDPVIVDSFSDGVRYTQNLPDGRGLGKSWQATFEADDRAKVEEFLATAAADWQWCNDGTLRIVQIREATTRHPTSGVEVWFNQADQWHPAGLDNATARTLAETMPEDELPQSVRLADGGVIPDEYIREIRDRGFEIAWDMDWHAGDLLLIDNVLVAHGRRPFTGARKVLVAMSG</sequence>
<evidence type="ECO:0000256" key="2">
    <source>
        <dbReference type="ARBA" id="ARBA00023002"/>
    </source>
</evidence>
<accession>A0A8J3QRI2</accession>